<comment type="caution">
    <text evidence="1">The sequence shown here is derived from an EMBL/GenBank/DDBJ whole genome shotgun (WGS) entry which is preliminary data.</text>
</comment>
<organism evidence="1 2">
    <name type="scientific">Candidatus Sungbacteria bacterium RIFCSPHIGHO2_01_FULL_47_32</name>
    <dbReference type="NCBI Taxonomy" id="1802264"/>
    <lineage>
        <taxon>Bacteria</taxon>
        <taxon>Candidatus Sungiibacteriota</taxon>
    </lineage>
</organism>
<reference evidence="1 2" key="1">
    <citation type="journal article" date="2016" name="Nat. Commun.">
        <title>Thousands of microbial genomes shed light on interconnected biogeochemical processes in an aquifer system.</title>
        <authorList>
            <person name="Anantharaman K."/>
            <person name="Brown C.T."/>
            <person name="Hug L.A."/>
            <person name="Sharon I."/>
            <person name="Castelle C.J."/>
            <person name="Probst A.J."/>
            <person name="Thomas B.C."/>
            <person name="Singh A."/>
            <person name="Wilkins M.J."/>
            <person name="Karaoz U."/>
            <person name="Brodie E.L."/>
            <person name="Williams K.H."/>
            <person name="Hubbard S.S."/>
            <person name="Banfield J.F."/>
        </authorList>
    </citation>
    <scope>NUCLEOTIDE SEQUENCE [LARGE SCALE GENOMIC DNA]</scope>
</reference>
<dbReference type="EMBL" id="MHQC01000036">
    <property type="protein sequence ID" value="OGZ94417.1"/>
    <property type="molecule type" value="Genomic_DNA"/>
</dbReference>
<dbReference type="AlphaFoldDB" id="A0A1G2K4S6"/>
<sequence>MRKLFSAREWFCFGLVIALMLSLGLGIMVIDAYLKMPVLRVILEDGKEGDTIVLSRLDRADGEERQQTGIDSNKQATFRVMAGSSWKVSRKSGGQETYIVTYTVGKSMEGYDHVIIEGHDGSITVSVSKRDG</sequence>
<gene>
    <name evidence="1" type="ORF">A2633_04020</name>
</gene>
<name>A0A1G2K4S6_9BACT</name>
<accession>A0A1G2K4S6</accession>
<dbReference type="Proteomes" id="UP000177152">
    <property type="component" value="Unassembled WGS sequence"/>
</dbReference>
<protein>
    <submittedName>
        <fullName evidence="1">Uncharacterized protein</fullName>
    </submittedName>
</protein>
<evidence type="ECO:0000313" key="2">
    <source>
        <dbReference type="Proteomes" id="UP000177152"/>
    </source>
</evidence>
<proteinExistence type="predicted"/>
<evidence type="ECO:0000313" key="1">
    <source>
        <dbReference type="EMBL" id="OGZ94417.1"/>
    </source>
</evidence>